<dbReference type="InterPro" id="IPR036179">
    <property type="entry name" value="Ig-like_dom_sf"/>
</dbReference>
<reference evidence="4 5" key="1">
    <citation type="submission" date="2019-07" db="EMBL/GenBank/DDBJ databases">
        <title>Chromosome genome assembly for large yellow croaker.</title>
        <authorList>
            <person name="Xiao S."/>
        </authorList>
    </citation>
    <scope>NUCLEOTIDE SEQUENCE [LARGE SCALE GENOMIC DNA]</scope>
    <source>
        <strain evidence="4">JMULYC20181020</strain>
        <tissue evidence="4">Muscle</tissue>
    </source>
</reference>
<keyword evidence="2" id="KW-0732">Signal</keyword>
<dbReference type="Gene3D" id="2.60.40.10">
    <property type="entry name" value="Immunoglobulins"/>
    <property type="match status" value="3"/>
</dbReference>
<dbReference type="PANTHER" id="PTHR46013">
    <property type="entry name" value="VASCULAR CELL ADHESION MOLECULE 1"/>
    <property type="match status" value="1"/>
</dbReference>
<gene>
    <name evidence="4" type="ORF">D5F01_LYC00642</name>
</gene>
<accession>A0A6G0JAD5</accession>
<dbReference type="InterPro" id="IPR003599">
    <property type="entry name" value="Ig_sub"/>
</dbReference>
<dbReference type="EMBL" id="REGW02000001">
    <property type="protein sequence ID" value="KAE8300501.1"/>
    <property type="molecule type" value="Genomic_DNA"/>
</dbReference>
<dbReference type="InterPro" id="IPR007110">
    <property type="entry name" value="Ig-like_dom"/>
</dbReference>
<name>A0A6G0JAD5_LARCR</name>
<comment type="caution">
    <text evidence="4">The sequence shown here is derived from an EMBL/GenBank/DDBJ whole genome shotgun (WGS) entry which is preliminary data.</text>
</comment>
<feature type="chain" id="PRO_5026103859" description="Ig-like domain-containing protein" evidence="2">
    <location>
        <begin position="20"/>
        <end position="499"/>
    </location>
</feature>
<evidence type="ECO:0000313" key="5">
    <source>
        <dbReference type="Proteomes" id="UP000424527"/>
    </source>
</evidence>
<evidence type="ECO:0000256" key="2">
    <source>
        <dbReference type="SAM" id="SignalP"/>
    </source>
</evidence>
<protein>
    <recommendedName>
        <fullName evidence="3">Ig-like domain-containing protein</fullName>
    </recommendedName>
</protein>
<dbReference type="Proteomes" id="UP000424527">
    <property type="component" value="Unassembled WGS sequence"/>
</dbReference>
<dbReference type="SMART" id="SM00409">
    <property type="entry name" value="IG"/>
    <property type="match status" value="3"/>
</dbReference>
<dbReference type="SUPFAM" id="SSF48726">
    <property type="entry name" value="Immunoglobulin"/>
    <property type="match status" value="2"/>
</dbReference>
<proteinExistence type="predicted"/>
<feature type="domain" description="Ig-like" evidence="3">
    <location>
        <begin position="274"/>
        <end position="365"/>
    </location>
</feature>
<feature type="domain" description="Ig-like" evidence="3">
    <location>
        <begin position="29"/>
        <end position="97"/>
    </location>
</feature>
<dbReference type="InterPro" id="IPR013783">
    <property type="entry name" value="Ig-like_fold"/>
</dbReference>
<dbReference type="AlphaFoldDB" id="A0A6G0JAD5"/>
<sequence>MLLAEAGFLFMGFILYVSDLQVKVIPTTEGQRVSLMCSTSCPLTENPAVYIWYKNREFLYEDWSPWYQQLVSSEEAVTYSCAIKGYEDLRAPEVSVELRVQKTHEERYVLLTCGTSCPLIDAQTAYKWYQGGNYLYNSGQQFFVTTFSDEGHSCAVNNHEDLHSAQVCPDDENCWSVNYVSRRICALQGSSVNISSEYLHPENQQPKSKCWYKIKRSVEEDAEELIKAAVRVEYHDNMKNHHILTINDLKKSDSAEYKFRLQKVAKEWKQSVLPGVTLVVTALTVKFASSAVVTEGQRVTLTCSTSCPLSDNTNYIWYLNSRPLTLPENQHKQLVLDPVSSQHAGRYSCAVKTHNILSSFEKTLTVHSNTGKWTAAAAAGGVAGLLLIITLAVFFGFRRKRASSQSPGTETSDNLEQLNPGPVYEEVSAQPKEQHDPYYSRVHFTQNHTDPLYSMVQPHEHQEQLHEPYAVISIRPNTLEHSGQAEENLYNLYLNKNVH</sequence>
<keyword evidence="1" id="KW-1133">Transmembrane helix</keyword>
<evidence type="ECO:0000256" key="1">
    <source>
        <dbReference type="SAM" id="Phobius"/>
    </source>
</evidence>
<evidence type="ECO:0000313" key="4">
    <source>
        <dbReference type="EMBL" id="KAE8300501.1"/>
    </source>
</evidence>
<evidence type="ECO:0000259" key="3">
    <source>
        <dbReference type="PROSITE" id="PS50835"/>
    </source>
</evidence>
<dbReference type="PROSITE" id="PS50835">
    <property type="entry name" value="IG_LIKE"/>
    <property type="match status" value="2"/>
</dbReference>
<dbReference type="Pfam" id="PF13895">
    <property type="entry name" value="Ig_2"/>
    <property type="match status" value="1"/>
</dbReference>
<organism evidence="4 5">
    <name type="scientific">Larimichthys crocea</name>
    <name type="common">Large yellow croaker</name>
    <name type="synonym">Pseudosciaena crocea</name>
    <dbReference type="NCBI Taxonomy" id="215358"/>
    <lineage>
        <taxon>Eukaryota</taxon>
        <taxon>Metazoa</taxon>
        <taxon>Chordata</taxon>
        <taxon>Craniata</taxon>
        <taxon>Vertebrata</taxon>
        <taxon>Euteleostomi</taxon>
        <taxon>Actinopterygii</taxon>
        <taxon>Neopterygii</taxon>
        <taxon>Teleostei</taxon>
        <taxon>Neoteleostei</taxon>
        <taxon>Acanthomorphata</taxon>
        <taxon>Eupercaria</taxon>
        <taxon>Sciaenidae</taxon>
        <taxon>Larimichthys</taxon>
    </lineage>
</organism>
<keyword evidence="5" id="KW-1185">Reference proteome</keyword>
<keyword evidence="1" id="KW-0472">Membrane</keyword>
<feature type="transmembrane region" description="Helical" evidence="1">
    <location>
        <begin position="373"/>
        <end position="397"/>
    </location>
</feature>
<keyword evidence="1" id="KW-0812">Transmembrane</keyword>
<dbReference type="PANTHER" id="PTHR46013:SF4">
    <property type="entry name" value="B-CELL RECEPTOR CD22-RELATED"/>
    <property type="match status" value="1"/>
</dbReference>
<feature type="signal peptide" evidence="2">
    <location>
        <begin position="1"/>
        <end position="19"/>
    </location>
</feature>